<protein>
    <recommendedName>
        <fullName evidence="5">Methyl-accepting chemotaxis protein</fullName>
    </recommendedName>
</protein>
<feature type="transmembrane region" description="Helical" evidence="2">
    <location>
        <begin position="20"/>
        <end position="36"/>
    </location>
</feature>
<gene>
    <name evidence="3" type="ORF">PJU73_03805</name>
</gene>
<dbReference type="Proteomes" id="UP001221268">
    <property type="component" value="Chromosome"/>
</dbReference>
<evidence type="ECO:0000313" key="4">
    <source>
        <dbReference type="Proteomes" id="UP001221268"/>
    </source>
</evidence>
<keyword evidence="1" id="KW-0175">Coiled coil</keyword>
<reference evidence="3 4" key="1">
    <citation type="submission" date="2023-01" db="EMBL/GenBank/DDBJ databases">
        <authorList>
            <person name="Yang C."/>
        </authorList>
    </citation>
    <scope>NUCLEOTIDE SEQUENCE [LARGE SCALE GENOMIC DNA]</scope>
    <source>
        <strain evidence="3 4">ZJ106</strain>
    </source>
</reference>
<keyword evidence="4" id="KW-1185">Reference proteome</keyword>
<dbReference type="Gene3D" id="1.20.5.1230">
    <property type="entry name" value="Apolipoprotein A-I"/>
    <property type="match status" value="1"/>
</dbReference>
<proteinExistence type="predicted"/>
<dbReference type="SUPFAM" id="SSF58113">
    <property type="entry name" value="Apolipoprotein A-I"/>
    <property type="match status" value="1"/>
</dbReference>
<keyword evidence="2" id="KW-0812">Transmembrane</keyword>
<organism evidence="3 4">
    <name type="scientific">Neisseria lisongii</name>
    <dbReference type="NCBI Taxonomy" id="2912188"/>
    <lineage>
        <taxon>Bacteria</taxon>
        <taxon>Pseudomonadati</taxon>
        <taxon>Pseudomonadota</taxon>
        <taxon>Betaproteobacteria</taxon>
        <taxon>Neisseriales</taxon>
        <taxon>Neisseriaceae</taxon>
        <taxon>Neisseria</taxon>
    </lineage>
</organism>
<evidence type="ECO:0000256" key="1">
    <source>
        <dbReference type="SAM" id="Coils"/>
    </source>
</evidence>
<keyword evidence="2" id="KW-1133">Transmembrane helix</keyword>
<evidence type="ECO:0008006" key="5">
    <source>
        <dbReference type="Google" id="ProtNLM"/>
    </source>
</evidence>
<dbReference type="RefSeq" id="WP_237091454.1">
    <property type="nucleotide sequence ID" value="NZ_CP116766.1"/>
</dbReference>
<dbReference type="EMBL" id="CP116766">
    <property type="protein sequence ID" value="WCL72239.1"/>
    <property type="molecule type" value="Genomic_DNA"/>
</dbReference>
<evidence type="ECO:0000313" key="3">
    <source>
        <dbReference type="EMBL" id="WCL72239.1"/>
    </source>
</evidence>
<evidence type="ECO:0000256" key="2">
    <source>
        <dbReference type="SAM" id="Phobius"/>
    </source>
</evidence>
<name>A0ABY7RKT5_9NEIS</name>
<sequence>MFILDILKFLSPYSGKIEALPIFFFILIIFLFIFTWKNLSKNATQENWEANWDNKKLDIEQGTISELSSSVETKSEYIADTMPGIILIIGLLGTFIGLGLALDKASNILSSADMNNIDGSMGQLMQMMEGLGTKFKTSTWGLIAFLALKLISSKNNYEERRLNWTLSKVKSILDKKRQESGSASDKKQEDLLLSIAQLTNKLEKSQEENRKSNEHSLENVSRKQAETINISLSAIQEVAGSAHKQLLNSLNDLFNKLLMNQEQISQRNMTLLEHISKKQAELLNQQHLEFKDTTNMMSNTISQTIDLSFNKLLAQQTEHSEGNQENFKELAQKICTSIQIQQEHIVAAMEKNSAFLDKTAQESEKTRDAMDNFVNRSLETINSLKESASGMSQAAKDMGGSAAKLQTVIDSLAVEMNNLMSQMKEDLGNTISNMDKSFITNMEKMTQDLNTTIGDMSESFKQNMTEMSAGLGQATTDISNAVNQLSGSVNNTMTNVSNTINESMELQKKSQEVFTATSDNLNEQICAMTNLTNKLSEDINKGLTAISHSNRSMVSLDKRYNATSDQIEALVTSIQHIVENNQSLQPVLAEILQKMSNTNQLHDFLNRISQSCEKLEMLNLILNEQQKQTKIQSNLNLTPNSEGFNER</sequence>
<feature type="transmembrane region" description="Helical" evidence="2">
    <location>
        <begin position="84"/>
        <end position="102"/>
    </location>
</feature>
<accession>A0ABY7RKT5</accession>
<keyword evidence="2" id="KW-0472">Membrane</keyword>
<feature type="coiled-coil region" evidence="1">
    <location>
        <begin position="188"/>
        <end position="215"/>
    </location>
</feature>